<gene>
    <name evidence="4" type="ORF">R54876_GBNLAHCA_00805</name>
</gene>
<dbReference type="Proteomes" id="UP001314241">
    <property type="component" value="Unassembled WGS sequence"/>
</dbReference>
<evidence type="ECO:0000256" key="2">
    <source>
        <dbReference type="RuleBase" id="RU362039"/>
    </source>
</evidence>
<keyword evidence="2" id="KW-0479">Metal-binding</keyword>
<dbReference type="SUPFAM" id="SSF56300">
    <property type="entry name" value="Metallo-dependent phosphatases"/>
    <property type="match status" value="1"/>
</dbReference>
<evidence type="ECO:0000313" key="5">
    <source>
        <dbReference type="Proteomes" id="UP001314241"/>
    </source>
</evidence>
<dbReference type="EC" id="3.1.4.-" evidence="2"/>
<dbReference type="NCBIfam" id="TIGR00040">
    <property type="entry name" value="yfcE"/>
    <property type="match status" value="1"/>
</dbReference>
<dbReference type="RefSeq" id="WP_349641780.1">
    <property type="nucleotide sequence ID" value="NZ_CAWVOH010000001.1"/>
</dbReference>
<comment type="caution">
    <text evidence="4">The sequence shown here is derived from an EMBL/GenBank/DDBJ whole genome shotgun (WGS) entry which is preliminary data.</text>
</comment>
<dbReference type="InterPro" id="IPR000979">
    <property type="entry name" value="Phosphodiesterase_MJ0936/Vps29"/>
</dbReference>
<name>A0ABM9N504_9LACO</name>
<proteinExistence type="inferred from homology"/>
<evidence type="ECO:0000259" key="3">
    <source>
        <dbReference type="Pfam" id="PF12850"/>
    </source>
</evidence>
<organism evidence="4 5">
    <name type="scientific">Eupransor demetentiae</name>
    <dbReference type="NCBI Taxonomy" id="3109584"/>
    <lineage>
        <taxon>Bacteria</taxon>
        <taxon>Bacillati</taxon>
        <taxon>Bacillota</taxon>
        <taxon>Bacilli</taxon>
        <taxon>Lactobacillales</taxon>
        <taxon>Lactobacillaceae</taxon>
        <taxon>Eupransor</taxon>
    </lineage>
</organism>
<accession>A0ABM9N504</accession>
<dbReference type="InterPro" id="IPR029052">
    <property type="entry name" value="Metallo-depent_PP-like"/>
</dbReference>
<dbReference type="PANTHER" id="PTHR11124">
    <property type="entry name" value="VACUOLAR SORTING PROTEIN VPS29"/>
    <property type="match status" value="1"/>
</dbReference>
<sequence length="183" mass="20374">MTKVLIVSDIHGDRAILEEIRHHWDGKVEATFYNGDSELAADDPVFDGVSTVIGNKDTDDNFVPARSTEIDGLRIFQTHGHLYDATVPGEWANLKEMDAMANEVGAQLVLFGHTHKVGTELFDHKLFINPGSISLPLGPLADRLGGTYAVLSIDDQILTVEFYNRKNEVIPELQFEIKRDQLS</sequence>
<dbReference type="InterPro" id="IPR024654">
    <property type="entry name" value="Calcineurin-like_PHP_lpxH"/>
</dbReference>
<dbReference type="Pfam" id="PF12850">
    <property type="entry name" value="Metallophos_2"/>
    <property type="match status" value="1"/>
</dbReference>
<protein>
    <recommendedName>
        <fullName evidence="2">Phosphoesterase</fullName>
        <ecNumber evidence="2">3.1.4.-</ecNumber>
    </recommendedName>
</protein>
<comment type="cofactor">
    <cofactor evidence="2">
        <name>a divalent metal cation</name>
        <dbReference type="ChEBI" id="CHEBI:60240"/>
    </cofactor>
</comment>
<dbReference type="Gene3D" id="3.60.21.10">
    <property type="match status" value="1"/>
</dbReference>
<feature type="domain" description="Calcineurin-like phosphoesterase" evidence="3">
    <location>
        <begin position="3"/>
        <end position="155"/>
    </location>
</feature>
<dbReference type="EMBL" id="CAWVOH010000001">
    <property type="protein sequence ID" value="CAK8054243.1"/>
    <property type="molecule type" value="Genomic_DNA"/>
</dbReference>
<keyword evidence="5" id="KW-1185">Reference proteome</keyword>
<reference evidence="4 5" key="1">
    <citation type="submission" date="2024-01" db="EMBL/GenBank/DDBJ databases">
        <authorList>
            <person name="Botero Cardona J."/>
        </authorList>
    </citation>
    <scope>NUCLEOTIDE SEQUENCE [LARGE SCALE GENOMIC DNA]</scope>
    <source>
        <strain evidence="4 5">LMG 33000</strain>
    </source>
</reference>
<evidence type="ECO:0000256" key="1">
    <source>
        <dbReference type="ARBA" id="ARBA00008950"/>
    </source>
</evidence>
<comment type="similarity">
    <text evidence="1 2">Belongs to the metallophosphoesterase superfamily. YfcE family.</text>
</comment>
<evidence type="ECO:0000313" key="4">
    <source>
        <dbReference type="EMBL" id="CAK8054243.1"/>
    </source>
</evidence>